<accession>A0A165D4S8</accession>
<evidence type="ECO:0000256" key="15">
    <source>
        <dbReference type="ARBA" id="ARBA00041260"/>
    </source>
</evidence>
<dbReference type="GO" id="GO:0009251">
    <property type="term" value="P:glucan catabolic process"/>
    <property type="evidence" value="ECO:0007669"/>
    <property type="project" value="TreeGrafter"/>
</dbReference>
<dbReference type="GO" id="GO:0009986">
    <property type="term" value="C:cell surface"/>
    <property type="evidence" value="ECO:0007669"/>
    <property type="project" value="TreeGrafter"/>
</dbReference>
<evidence type="ECO:0000256" key="11">
    <source>
        <dbReference type="ARBA" id="ARBA00023316"/>
    </source>
</evidence>
<dbReference type="InterPro" id="IPR017853">
    <property type="entry name" value="GH"/>
</dbReference>
<comment type="subcellular location">
    <subcellularLocation>
        <location evidence="1">Cell membrane</location>
        <topology evidence="1">Single-pass type II membrane protein</topology>
    </subcellularLocation>
</comment>
<feature type="region of interest" description="Disordered" evidence="16">
    <location>
        <begin position="15"/>
        <end position="38"/>
    </location>
</feature>
<keyword evidence="7 17" id="KW-1133">Transmembrane helix</keyword>
<evidence type="ECO:0000256" key="14">
    <source>
        <dbReference type="ARBA" id="ARBA00038929"/>
    </source>
</evidence>
<evidence type="ECO:0000256" key="7">
    <source>
        <dbReference type="ARBA" id="ARBA00022989"/>
    </source>
</evidence>
<evidence type="ECO:0000256" key="4">
    <source>
        <dbReference type="ARBA" id="ARBA00022692"/>
    </source>
</evidence>
<dbReference type="EMBL" id="KV426255">
    <property type="protein sequence ID" value="KZV83788.1"/>
    <property type="molecule type" value="Genomic_DNA"/>
</dbReference>
<feature type="region of interest" description="Disordered" evidence="16">
    <location>
        <begin position="133"/>
        <end position="157"/>
    </location>
</feature>
<organism evidence="19 20">
    <name type="scientific">Exidia glandulosa HHB12029</name>
    <dbReference type="NCBI Taxonomy" id="1314781"/>
    <lineage>
        <taxon>Eukaryota</taxon>
        <taxon>Fungi</taxon>
        <taxon>Dikarya</taxon>
        <taxon>Basidiomycota</taxon>
        <taxon>Agaricomycotina</taxon>
        <taxon>Agaricomycetes</taxon>
        <taxon>Auriculariales</taxon>
        <taxon>Exidiaceae</taxon>
        <taxon>Exidia</taxon>
    </lineage>
</organism>
<keyword evidence="4 17" id="KW-0812">Transmembrane</keyword>
<sequence>MSTYIYHKRSNSGLAYDGYTSSERPSSTYNPPSRQATMSGYQSLSARAGYSGHTPTHSVEHIPMDPLSSSRIALVDTGAQSKYRDLGSPMTPASMRPSSAKRRRAIWIGLAVVVLAIVIALIVYVVIIKPHHSNSTSSGAKKAGDKGNGNGTAGKGTVFFGTDGTQVKTEDGKSFTYKNPFGGHFVVADGDPYHNGAKAQSWSPALNESWKFGVDKIFGVNLGGWLVPEPFIVPALYEKYKDTDPDLVGDEWTLSQAMAKDQAGGGLSQLENHYKTFITEEDFANIAGAGLNWIRLPIPYHSLGGLMGDEPFLANVSWTYMLKAFSWARKYGIRINIDLHTVPGSQNGNNHSGKFGHPPHWMDGVMGLANAQRTMNYIRMITEFVSQDQYKNLVPIFGVVNEPWIPTQGLTKNFYLEAYKEIRRITGIGEGKGPYISIHDAFAGPDPWRTFLNGADRLALDLHPYFTFGKEDHPDIEAYPAKACTGWAVQYNASLNNFGFTFAGEWSLGFNDCGQWIWGLTDSDKPYTTNCEEKWNDWTKWDDATKAQFLSLAKAHMDSLANFFFWTWKIGESSKTNRVMAPMWSYSLGLEQGWIPSDPRLALGECARLGAGGQPDQAYVGHLQPWQTGGQGAGTFKPEATAGLDWPPPALATIANIPVPTYTQTGAIQTPPVPTCTPPPSVTEKGWANPQDTVGVWVPKANCQYPDPWNPGDVPPAPC</sequence>
<dbReference type="InterPro" id="IPR001547">
    <property type="entry name" value="Glyco_hydro_5"/>
</dbReference>
<evidence type="ECO:0000256" key="16">
    <source>
        <dbReference type="SAM" id="MobiDB-lite"/>
    </source>
</evidence>
<dbReference type="GO" id="GO:0005576">
    <property type="term" value="C:extracellular region"/>
    <property type="evidence" value="ECO:0007669"/>
    <property type="project" value="TreeGrafter"/>
</dbReference>
<protein>
    <recommendedName>
        <fullName evidence="14">glucan 1,3-beta-glucosidase</fullName>
        <ecNumber evidence="14">3.2.1.58</ecNumber>
    </recommendedName>
    <alternativeName>
        <fullName evidence="15">Exo-1,3-beta-glucanase D</fullName>
    </alternativeName>
</protein>
<evidence type="ECO:0000256" key="8">
    <source>
        <dbReference type="ARBA" id="ARBA00023136"/>
    </source>
</evidence>
<comment type="catalytic activity">
    <reaction evidence="12">
        <text>Successive hydrolysis of beta-D-glucose units from the non-reducing ends of (1-&gt;3)-beta-D-glucans, releasing alpha-glucose.</text>
        <dbReference type="EC" id="3.2.1.58"/>
    </reaction>
</comment>
<keyword evidence="3" id="KW-1003">Cell membrane</keyword>
<evidence type="ECO:0000256" key="2">
    <source>
        <dbReference type="ARBA" id="ARBA00005641"/>
    </source>
</evidence>
<keyword evidence="20" id="KW-1185">Reference proteome</keyword>
<keyword evidence="11" id="KW-0961">Cell wall biogenesis/degradation</keyword>
<dbReference type="GO" id="GO:0004338">
    <property type="term" value="F:glucan exo-1,3-beta-glucosidase activity"/>
    <property type="evidence" value="ECO:0007669"/>
    <property type="project" value="UniProtKB-EC"/>
</dbReference>
<dbReference type="OrthoDB" id="62120at2759"/>
<dbReference type="Proteomes" id="UP000077266">
    <property type="component" value="Unassembled WGS sequence"/>
</dbReference>
<comment type="similarity">
    <text evidence="2">Belongs to the glycosyl hydrolase 5 (cellulase A) family.</text>
</comment>
<evidence type="ECO:0000313" key="19">
    <source>
        <dbReference type="EMBL" id="KZV83788.1"/>
    </source>
</evidence>
<dbReference type="EC" id="3.2.1.58" evidence="14"/>
<evidence type="ECO:0000259" key="18">
    <source>
        <dbReference type="Pfam" id="PF00150"/>
    </source>
</evidence>
<feature type="domain" description="Glycoside hydrolase family 5" evidence="18">
    <location>
        <begin position="266"/>
        <end position="509"/>
    </location>
</feature>
<dbReference type="AlphaFoldDB" id="A0A165D4S8"/>
<proteinExistence type="inferred from homology"/>
<keyword evidence="10" id="KW-0326">Glycosidase</keyword>
<keyword evidence="8 17" id="KW-0472">Membrane</keyword>
<dbReference type="Gene3D" id="3.20.20.80">
    <property type="entry name" value="Glycosidases"/>
    <property type="match status" value="1"/>
</dbReference>
<evidence type="ECO:0000256" key="1">
    <source>
        <dbReference type="ARBA" id="ARBA00004401"/>
    </source>
</evidence>
<evidence type="ECO:0000256" key="3">
    <source>
        <dbReference type="ARBA" id="ARBA00022475"/>
    </source>
</evidence>
<feature type="transmembrane region" description="Helical" evidence="17">
    <location>
        <begin position="105"/>
        <end position="127"/>
    </location>
</feature>
<evidence type="ECO:0000256" key="10">
    <source>
        <dbReference type="ARBA" id="ARBA00023295"/>
    </source>
</evidence>
<evidence type="ECO:0000256" key="6">
    <source>
        <dbReference type="ARBA" id="ARBA00022968"/>
    </source>
</evidence>
<name>A0A165D4S8_EXIGL</name>
<evidence type="ECO:0000256" key="17">
    <source>
        <dbReference type="SAM" id="Phobius"/>
    </source>
</evidence>
<evidence type="ECO:0000256" key="13">
    <source>
        <dbReference type="ARBA" id="ARBA00037126"/>
    </source>
</evidence>
<evidence type="ECO:0000256" key="12">
    <source>
        <dbReference type="ARBA" id="ARBA00036824"/>
    </source>
</evidence>
<evidence type="ECO:0000313" key="20">
    <source>
        <dbReference type="Proteomes" id="UP000077266"/>
    </source>
</evidence>
<dbReference type="PANTHER" id="PTHR31297:SF34">
    <property type="entry name" value="GLUCAN 1,3-BETA-GLUCOSIDASE 2"/>
    <property type="match status" value="1"/>
</dbReference>
<reference evidence="19 20" key="1">
    <citation type="journal article" date="2016" name="Mol. Biol. Evol.">
        <title>Comparative Genomics of Early-Diverging Mushroom-Forming Fungi Provides Insights into the Origins of Lignocellulose Decay Capabilities.</title>
        <authorList>
            <person name="Nagy L.G."/>
            <person name="Riley R."/>
            <person name="Tritt A."/>
            <person name="Adam C."/>
            <person name="Daum C."/>
            <person name="Floudas D."/>
            <person name="Sun H."/>
            <person name="Yadav J.S."/>
            <person name="Pangilinan J."/>
            <person name="Larsson K.H."/>
            <person name="Matsuura K."/>
            <person name="Barry K."/>
            <person name="Labutti K."/>
            <person name="Kuo R."/>
            <person name="Ohm R.A."/>
            <person name="Bhattacharya S.S."/>
            <person name="Shirouzu T."/>
            <person name="Yoshinaga Y."/>
            <person name="Martin F.M."/>
            <person name="Grigoriev I.V."/>
            <person name="Hibbett D.S."/>
        </authorList>
    </citation>
    <scope>NUCLEOTIDE SEQUENCE [LARGE SCALE GENOMIC DNA]</scope>
    <source>
        <strain evidence="19 20">HHB12029</strain>
    </source>
</reference>
<dbReference type="STRING" id="1314781.A0A165D4S8"/>
<keyword evidence="5 19" id="KW-0378">Hydrolase</keyword>
<gene>
    <name evidence="19" type="ORF">EXIGLDRAFT_842698</name>
</gene>
<keyword evidence="6" id="KW-0735">Signal-anchor</keyword>
<dbReference type="InterPro" id="IPR050386">
    <property type="entry name" value="Glycosyl_hydrolase_5"/>
</dbReference>
<dbReference type="Pfam" id="PF00150">
    <property type="entry name" value="Cellulase"/>
    <property type="match status" value="1"/>
</dbReference>
<dbReference type="FunCoup" id="A0A165D4S8">
    <property type="interactions" value="27"/>
</dbReference>
<dbReference type="InParanoid" id="A0A165D4S8"/>
<dbReference type="PANTHER" id="PTHR31297">
    <property type="entry name" value="GLUCAN ENDO-1,6-BETA-GLUCOSIDASE B"/>
    <property type="match status" value="1"/>
</dbReference>
<evidence type="ECO:0000256" key="9">
    <source>
        <dbReference type="ARBA" id="ARBA00023180"/>
    </source>
</evidence>
<dbReference type="SUPFAM" id="SSF51445">
    <property type="entry name" value="(Trans)glycosidases"/>
    <property type="match status" value="1"/>
</dbReference>
<keyword evidence="9" id="KW-0325">Glycoprotein</keyword>
<feature type="compositionally biased region" description="Polar residues" evidence="16">
    <location>
        <begin position="19"/>
        <end position="38"/>
    </location>
</feature>
<dbReference type="GO" id="GO:0005886">
    <property type="term" value="C:plasma membrane"/>
    <property type="evidence" value="ECO:0007669"/>
    <property type="project" value="UniProtKB-SubCell"/>
</dbReference>
<comment type="function">
    <text evidence="13">Glucosidase involved in the degradation of cellulosic biomass. Active on lichenan.</text>
</comment>
<evidence type="ECO:0000256" key="5">
    <source>
        <dbReference type="ARBA" id="ARBA00022801"/>
    </source>
</evidence>
<dbReference type="GO" id="GO:0071555">
    <property type="term" value="P:cell wall organization"/>
    <property type="evidence" value="ECO:0007669"/>
    <property type="project" value="UniProtKB-KW"/>
</dbReference>